<comment type="catalytic activity">
    <reaction evidence="1">
        <text>chorismate = isochorismate</text>
        <dbReference type="Rhea" id="RHEA:18985"/>
        <dbReference type="ChEBI" id="CHEBI:29748"/>
        <dbReference type="ChEBI" id="CHEBI:29780"/>
        <dbReference type="EC" id="5.4.4.2"/>
    </reaction>
</comment>
<dbReference type="InterPro" id="IPR015890">
    <property type="entry name" value="Chorismate_C"/>
</dbReference>
<protein>
    <recommendedName>
        <fullName evidence="3">isochorismate synthase</fullName>
        <ecNumber evidence="3">5.4.4.2</ecNumber>
    </recommendedName>
    <alternativeName>
        <fullName evidence="5">Isochorismate mutase</fullName>
    </alternativeName>
</protein>
<dbReference type="SUPFAM" id="SSF56322">
    <property type="entry name" value="ADC synthase"/>
    <property type="match status" value="1"/>
</dbReference>
<accession>A0A6J6JV79</accession>
<evidence type="ECO:0000259" key="6">
    <source>
        <dbReference type="Pfam" id="PF00425"/>
    </source>
</evidence>
<dbReference type="EMBL" id="CAEZWB010000008">
    <property type="protein sequence ID" value="CAB4640235.1"/>
    <property type="molecule type" value="Genomic_DNA"/>
</dbReference>
<evidence type="ECO:0000256" key="3">
    <source>
        <dbReference type="ARBA" id="ARBA00012824"/>
    </source>
</evidence>
<gene>
    <name evidence="7" type="ORF">UFOPK2166_00141</name>
</gene>
<comment type="similarity">
    <text evidence="2">Belongs to the isochorismate synthase family.</text>
</comment>
<dbReference type="AlphaFoldDB" id="A0A6J6JV79"/>
<dbReference type="InterPro" id="IPR005801">
    <property type="entry name" value="ADC_synthase"/>
</dbReference>
<keyword evidence="4" id="KW-0413">Isomerase</keyword>
<dbReference type="Pfam" id="PF00425">
    <property type="entry name" value="Chorismate_bind"/>
    <property type="match status" value="1"/>
</dbReference>
<evidence type="ECO:0000256" key="4">
    <source>
        <dbReference type="ARBA" id="ARBA00023235"/>
    </source>
</evidence>
<dbReference type="EC" id="5.4.4.2" evidence="3"/>
<proteinExistence type="inferred from homology"/>
<name>A0A6J6JV79_9ZZZZ</name>
<sequence length="397" mass="42183">MRIVTRPLSDFTSDKVDLNGFAGGTGSLFVRDGVGIAGSASATRVAATEAREFLDSLQIDDRVQSPGSGPILLGAIPFDSNDPHDFILPHVSLVKSVDGRAWVTTVDDAEPNFVTPQEPAAVAASYTVQPGVSVDHYLEAVKQARDAVRAGSITKAVIARDIVINASAPIDVYAVLLRLRSSFGSSYRYLVDDFIGASPELLVAVDNGAISSHPLAGTAPRTGDPQTDSTLAAKLLSSEKNQIEHRVVIDMVHDTLLPFCSYLDWQPEPSVMQVANVQHLGTLMQGMLSKPFMHVLDAAMMLSPTPALGGFPKHEALNLINQYEGIERGRYGGAVGWFDQNGNGAFAVAIRCAQLSSDRTSARLFAGGGIVADSEPAAELAETQAKFQAMLAAIIRP</sequence>
<dbReference type="PRINTS" id="PR00095">
    <property type="entry name" value="ANTSNTHASEI"/>
</dbReference>
<reference evidence="7" key="1">
    <citation type="submission" date="2020-05" db="EMBL/GenBank/DDBJ databases">
        <authorList>
            <person name="Chiriac C."/>
            <person name="Salcher M."/>
            <person name="Ghai R."/>
            <person name="Kavagutti S V."/>
        </authorList>
    </citation>
    <scope>NUCLEOTIDE SEQUENCE</scope>
</reference>
<dbReference type="GO" id="GO:0008909">
    <property type="term" value="F:isochorismate synthase activity"/>
    <property type="evidence" value="ECO:0007669"/>
    <property type="project" value="UniProtKB-EC"/>
</dbReference>
<dbReference type="InterPro" id="IPR004561">
    <property type="entry name" value="IsoChor_synthase"/>
</dbReference>
<dbReference type="PANTHER" id="PTHR42839:SF2">
    <property type="entry name" value="ISOCHORISMATE SYNTHASE ENTC"/>
    <property type="match status" value="1"/>
</dbReference>
<evidence type="ECO:0000256" key="2">
    <source>
        <dbReference type="ARBA" id="ARBA00005297"/>
    </source>
</evidence>
<dbReference type="Gene3D" id="3.60.120.10">
    <property type="entry name" value="Anthranilate synthase"/>
    <property type="match status" value="1"/>
</dbReference>
<evidence type="ECO:0000256" key="1">
    <source>
        <dbReference type="ARBA" id="ARBA00000799"/>
    </source>
</evidence>
<evidence type="ECO:0000256" key="5">
    <source>
        <dbReference type="ARBA" id="ARBA00041564"/>
    </source>
</evidence>
<dbReference type="InterPro" id="IPR019999">
    <property type="entry name" value="Anth_synth_I-like"/>
</dbReference>
<organism evidence="7">
    <name type="scientific">freshwater metagenome</name>
    <dbReference type="NCBI Taxonomy" id="449393"/>
    <lineage>
        <taxon>unclassified sequences</taxon>
        <taxon>metagenomes</taxon>
        <taxon>ecological metagenomes</taxon>
    </lineage>
</organism>
<dbReference type="PANTHER" id="PTHR42839">
    <property type="entry name" value="ISOCHORISMATE SYNTHASE ENTC"/>
    <property type="match status" value="1"/>
</dbReference>
<dbReference type="NCBIfam" id="TIGR00543">
    <property type="entry name" value="isochor_syn"/>
    <property type="match status" value="1"/>
</dbReference>
<evidence type="ECO:0000313" key="7">
    <source>
        <dbReference type="EMBL" id="CAB4640235.1"/>
    </source>
</evidence>
<feature type="domain" description="Chorismate-utilising enzyme C-terminal" evidence="6">
    <location>
        <begin position="135"/>
        <end position="386"/>
    </location>
</feature>